<gene>
    <name evidence="2" type="ORF">HF526_16970</name>
</gene>
<accession>A0ABX1SES7</accession>
<dbReference type="InterPro" id="IPR036388">
    <property type="entry name" value="WH-like_DNA-bd_sf"/>
</dbReference>
<reference evidence="2 3" key="1">
    <citation type="submission" date="2020-04" db="EMBL/GenBank/DDBJ databases">
        <authorList>
            <person name="Klaysubun C."/>
            <person name="Duangmal K."/>
            <person name="Lipun K."/>
        </authorList>
    </citation>
    <scope>NUCLEOTIDE SEQUENCE [LARGE SCALE GENOMIC DNA]</scope>
    <source>
        <strain evidence="2 3">K10HN5</strain>
    </source>
</reference>
<proteinExistence type="predicted"/>
<feature type="compositionally biased region" description="Polar residues" evidence="1">
    <location>
        <begin position="317"/>
        <end position="328"/>
    </location>
</feature>
<dbReference type="InterPro" id="IPR027417">
    <property type="entry name" value="P-loop_NTPase"/>
</dbReference>
<name>A0ABX1SES7_9PSEU</name>
<evidence type="ECO:0000313" key="3">
    <source>
        <dbReference type="Proteomes" id="UP000820669"/>
    </source>
</evidence>
<dbReference type="Pfam" id="PF13481">
    <property type="entry name" value="AAA_25"/>
    <property type="match status" value="1"/>
</dbReference>
<keyword evidence="3" id="KW-1185">Reference proteome</keyword>
<dbReference type="Proteomes" id="UP000820669">
    <property type="component" value="Unassembled WGS sequence"/>
</dbReference>
<protein>
    <submittedName>
        <fullName evidence="2">AAA family ATPase</fullName>
    </submittedName>
</protein>
<comment type="caution">
    <text evidence="2">The sequence shown here is derived from an EMBL/GenBank/DDBJ whole genome shotgun (WGS) entry which is preliminary data.</text>
</comment>
<dbReference type="InterPro" id="IPR036390">
    <property type="entry name" value="WH_DNA-bd_sf"/>
</dbReference>
<dbReference type="Gene3D" id="3.40.50.300">
    <property type="entry name" value="P-loop containing nucleotide triphosphate hydrolases"/>
    <property type="match status" value="1"/>
</dbReference>
<dbReference type="Gene3D" id="1.10.10.10">
    <property type="entry name" value="Winged helix-like DNA-binding domain superfamily/Winged helix DNA-binding domain"/>
    <property type="match status" value="1"/>
</dbReference>
<evidence type="ECO:0000256" key="1">
    <source>
        <dbReference type="SAM" id="MobiDB-lite"/>
    </source>
</evidence>
<dbReference type="SUPFAM" id="SSF46785">
    <property type="entry name" value="Winged helix' DNA-binding domain"/>
    <property type="match status" value="1"/>
</dbReference>
<sequence length="328" mass="34787">MTMAFPEPRWAVPGIICEGVTLLAGPPKVGKSWMGLGLALDIAAGRPALGSIPVQAGPVLYLALEDTPRRLQSRMRTVLAGRPAPAGLTLSIACPPMPAGGDEQIDAWLHAHPGARLVVIDVFAKVRGTPPAGVAAYDADYAAMGRIKRVADRHNVAVVLVHHVRKAAAEDFLATVSGTNGLAGAADAVLVLERARAQADGVLHVTGRDVDETDYPLAFDPEAGAWRVLDGRAEDYLMRDTRSMVLRYLRDYPGQRPKQIADALQLDPAAVRQTCRRMADDGQLRATAGGQYRPADSDTGDSSDTPAAVTPSLLSLRHSNTADQGESL</sequence>
<organism evidence="2 3">
    <name type="scientific">Pseudonocardia acidicola</name>
    <dbReference type="NCBI Taxonomy" id="2724939"/>
    <lineage>
        <taxon>Bacteria</taxon>
        <taxon>Bacillati</taxon>
        <taxon>Actinomycetota</taxon>
        <taxon>Actinomycetes</taxon>
        <taxon>Pseudonocardiales</taxon>
        <taxon>Pseudonocardiaceae</taxon>
        <taxon>Pseudonocardia</taxon>
    </lineage>
</organism>
<dbReference type="EMBL" id="JAAXLA010000030">
    <property type="protein sequence ID" value="NMH98988.1"/>
    <property type="molecule type" value="Genomic_DNA"/>
</dbReference>
<feature type="region of interest" description="Disordered" evidence="1">
    <location>
        <begin position="282"/>
        <end position="328"/>
    </location>
</feature>
<dbReference type="Pfam" id="PF13412">
    <property type="entry name" value="HTH_24"/>
    <property type="match status" value="1"/>
</dbReference>
<dbReference type="SUPFAM" id="SSF52540">
    <property type="entry name" value="P-loop containing nucleoside triphosphate hydrolases"/>
    <property type="match status" value="1"/>
</dbReference>
<evidence type="ECO:0000313" key="2">
    <source>
        <dbReference type="EMBL" id="NMH98988.1"/>
    </source>
</evidence>